<accession>A0A9X2H488</accession>
<dbReference type="PANTHER" id="PTHR43300:SF4">
    <property type="entry name" value="ACYL-[ACYL-CARRIER-PROTEIN]--UDP-N-ACETYLGLUCOSAMINE O-ACYLTRANSFERASE"/>
    <property type="match status" value="1"/>
</dbReference>
<dbReference type="Gene3D" id="2.160.10.10">
    <property type="entry name" value="Hexapeptide repeat proteins"/>
    <property type="match status" value="1"/>
</dbReference>
<dbReference type="NCBIfam" id="TIGR03570">
    <property type="entry name" value="NeuD_NnaD"/>
    <property type="match status" value="1"/>
</dbReference>
<evidence type="ECO:0000313" key="3">
    <source>
        <dbReference type="Proteomes" id="UP001155220"/>
    </source>
</evidence>
<dbReference type="Proteomes" id="UP001155220">
    <property type="component" value="Unassembled WGS sequence"/>
</dbReference>
<reference evidence="2" key="1">
    <citation type="submission" date="2022-03" db="EMBL/GenBank/DDBJ databases">
        <title>Aurantimonas Liuensis sp. Nov., isolated from the hadal seawater of the Mariana Trench.</title>
        <authorList>
            <person name="Liu R."/>
        </authorList>
    </citation>
    <scope>NUCLEOTIDE SEQUENCE</scope>
    <source>
        <strain evidence="2">LRZ36</strain>
    </source>
</reference>
<dbReference type="InterPro" id="IPR050179">
    <property type="entry name" value="Trans_hexapeptide_repeat"/>
</dbReference>
<dbReference type="EMBL" id="JALHBS010000038">
    <property type="protein sequence ID" value="MCP3054982.1"/>
    <property type="molecule type" value="Genomic_DNA"/>
</dbReference>
<dbReference type="SUPFAM" id="SSF51161">
    <property type="entry name" value="Trimeric LpxA-like enzymes"/>
    <property type="match status" value="1"/>
</dbReference>
<dbReference type="RefSeq" id="WP_253963846.1">
    <property type="nucleotide sequence ID" value="NZ_JALHBS010000038.1"/>
</dbReference>
<organism evidence="2 3">
    <name type="scientific">Aurantimonas marianensis</name>
    <dbReference type="NCBI Taxonomy" id="2920428"/>
    <lineage>
        <taxon>Bacteria</taxon>
        <taxon>Pseudomonadati</taxon>
        <taxon>Pseudomonadota</taxon>
        <taxon>Alphaproteobacteria</taxon>
        <taxon>Hyphomicrobiales</taxon>
        <taxon>Aurantimonadaceae</taxon>
        <taxon>Aurantimonas</taxon>
    </lineage>
</organism>
<dbReference type="AlphaFoldDB" id="A0A9X2H488"/>
<dbReference type="Pfam" id="PF00132">
    <property type="entry name" value="Hexapep"/>
    <property type="match status" value="2"/>
</dbReference>
<dbReference type="InterPro" id="IPR020019">
    <property type="entry name" value="AcTrfase_PglD-like"/>
</dbReference>
<dbReference type="InterPro" id="IPR011004">
    <property type="entry name" value="Trimer_LpxA-like_sf"/>
</dbReference>
<evidence type="ECO:0000256" key="1">
    <source>
        <dbReference type="ARBA" id="ARBA00007274"/>
    </source>
</evidence>
<gene>
    <name evidence="2" type="ORF">MJ956_07425</name>
</gene>
<sequence length="220" mass="23801">MKDLLIFGTGQIAELAHYYFTNDTQRRVVAFTVDGAHMDGDTFQGLPVITFEEIEQRFSPEDHDAFVALSYSRLNALRREKYLACKDKGYGCASYISSRATVLNDGRIGENCFVLESNVVQPFVTIGNNVTLWGGTHVGHHSIVESHCFLAPYSVVSGNVCIGESCFVGVNATLRDGVAIGANCVIGAGALILADTEPGGVYMAAGTERSRVPSSRLRKI</sequence>
<comment type="caution">
    <text evidence="2">The sequence shown here is derived from an EMBL/GenBank/DDBJ whole genome shotgun (WGS) entry which is preliminary data.</text>
</comment>
<dbReference type="PANTHER" id="PTHR43300">
    <property type="entry name" value="ACETYLTRANSFERASE"/>
    <property type="match status" value="1"/>
</dbReference>
<dbReference type="InterPro" id="IPR001451">
    <property type="entry name" value="Hexapep"/>
</dbReference>
<evidence type="ECO:0000313" key="2">
    <source>
        <dbReference type="EMBL" id="MCP3054982.1"/>
    </source>
</evidence>
<dbReference type="CDD" id="cd03360">
    <property type="entry name" value="LbH_AT_putative"/>
    <property type="match status" value="1"/>
</dbReference>
<proteinExistence type="inferred from homology"/>
<name>A0A9X2H488_9HYPH</name>
<comment type="similarity">
    <text evidence="1">Belongs to the transferase hexapeptide repeat family.</text>
</comment>
<protein>
    <submittedName>
        <fullName evidence="2">Acetyltransferase</fullName>
    </submittedName>
</protein>
<keyword evidence="3" id="KW-1185">Reference proteome</keyword>